<evidence type="ECO:0000313" key="1">
    <source>
        <dbReference type="EMBL" id="CAF1425733.1"/>
    </source>
</evidence>
<dbReference type="OrthoDB" id="10513554at2759"/>
<name>A0A815N183_9BILA</name>
<organism evidence="1 2">
    <name type="scientific">Rotaria sordida</name>
    <dbReference type="NCBI Taxonomy" id="392033"/>
    <lineage>
        <taxon>Eukaryota</taxon>
        <taxon>Metazoa</taxon>
        <taxon>Spiralia</taxon>
        <taxon>Gnathifera</taxon>
        <taxon>Rotifera</taxon>
        <taxon>Eurotatoria</taxon>
        <taxon>Bdelloidea</taxon>
        <taxon>Philodinida</taxon>
        <taxon>Philodinidae</taxon>
        <taxon>Rotaria</taxon>
    </lineage>
</organism>
<evidence type="ECO:0000313" key="2">
    <source>
        <dbReference type="Proteomes" id="UP000663882"/>
    </source>
</evidence>
<sequence length="86" mass="9780">MTFEHRCRNKSIPFLLTNIGGQYMQTRSTLDTSSSNLFKNIERSGTRDLVSYGQLSYDTILTSIQSNNTLPLPVNVSFKYVLIIET</sequence>
<dbReference type="EMBL" id="CAJNOO010005617">
    <property type="protein sequence ID" value="CAF1425733.1"/>
    <property type="molecule type" value="Genomic_DNA"/>
</dbReference>
<protein>
    <submittedName>
        <fullName evidence="1">Uncharacterized protein</fullName>
    </submittedName>
</protein>
<gene>
    <name evidence="1" type="ORF">RFH988_LOCUS35740</name>
</gene>
<proteinExistence type="predicted"/>
<dbReference type="AlphaFoldDB" id="A0A815N183"/>
<dbReference type="Proteomes" id="UP000663882">
    <property type="component" value="Unassembled WGS sequence"/>
</dbReference>
<comment type="caution">
    <text evidence="1">The sequence shown here is derived from an EMBL/GenBank/DDBJ whole genome shotgun (WGS) entry which is preliminary data.</text>
</comment>
<reference evidence="1" key="1">
    <citation type="submission" date="2021-02" db="EMBL/GenBank/DDBJ databases">
        <authorList>
            <person name="Nowell W R."/>
        </authorList>
    </citation>
    <scope>NUCLEOTIDE SEQUENCE</scope>
</reference>
<accession>A0A815N183</accession>